<keyword evidence="6 8" id="KW-0496">Mitochondrion</keyword>
<reference evidence="9" key="1">
    <citation type="submission" date="2021-01" db="EMBL/GenBank/DDBJ databases">
        <authorList>
            <person name="Corre E."/>
            <person name="Pelletier E."/>
            <person name="Niang G."/>
            <person name="Scheremetjew M."/>
            <person name="Finn R."/>
            <person name="Kale V."/>
            <person name="Holt S."/>
            <person name="Cochrane G."/>
            <person name="Meng A."/>
            <person name="Brown T."/>
            <person name="Cohen L."/>
        </authorList>
    </citation>
    <scope>NUCLEOTIDE SEQUENCE</scope>
    <source>
        <strain evidence="9">SoJaBio B1-5/56/2</strain>
    </source>
</reference>
<evidence type="ECO:0000256" key="8">
    <source>
        <dbReference type="RuleBase" id="RU367142"/>
    </source>
</evidence>
<keyword evidence="3 8" id="KW-0812">Transmembrane</keyword>
<dbReference type="EMBL" id="HBKR01024297">
    <property type="protein sequence ID" value="CAE2315889.1"/>
    <property type="molecule type" value="Transcribed_RNA"/>
</dbReference>
<comment type="subunit">
    <text evidence="8">Component of the TIM23 complex.</text>
</comment>
<dbReference type="InterPro" id="IPR013261">
    <property type="entry name" value="Tim21"/>
</dbReference>
<feature type="transmembrane region" description="Helical" evidence="8">
    <location>
        <begin position="117"/>
        <end position="136"/>
    </location>
</feature>
<proteinExistence type="inferred from homology"/>
<evidence type="ECO:0000256" key="6">
    <source>
        <dbReference type="ARBA" id="ARBA00023128"/>
    </source>
</evidence>
<dbReference type="Pfam" id="PF08294">
    <property type="entry name" value="TIM21"/>
    <property type="match status" value="1"/>
</dbReference>
<evidence type="ECO:0000256" key="1">
    <source>
        <dbReference type="ARBA" id="ARBA00004304"/>
    </source>
</evidence>
<protein>
    <recommendedName>
        <fullName evidence="8">Mitochondrial import inner membrane translocase subunit Tim21</fullName>
    </recommendedName>
</protein>
<dbReference type="GO" id="GO:0005744">
    <property type="term" value="C:TIM23 mitochondrial import inner membrane translocase complex"/>
    <property type="evidence" value="ECO:0007669"/>
    <property type="project" value="UniProtKB-UniRule"/>
</dbReference>
<dbReference type="PANTHER" id="PTHR13032:SF6">
    <property type="entry name" value="MITOCHONDRIAL IMPORT INNER MEMBRANE TRANSLOCASE SUBUNIT TIM21"/>
    <property type="match status" value="1"/>
</dbReference>
<keyword evidence="8" id="KW-0653">Protein transport</keyword>
<keyword evidence="5 8" id="KW-1133">Transmembrane helix</keyword>
<dbReference type="PANTHER" id="PTHR13032">
    <property type="entry name" value="MITOCHONDRIAL IMPORT INNER MEMBRANE TRANSLOCASE SUBUNIT TIM21"/>
    <property type="match status" value="1"/>
</dbReference>
<evidence type="ECO:0000256" key="2">
    <source>
        <dbReference type="ARBA" id="ARBA00010867"/>
    </source>
</evidence>
<accession>A0A7S4L5V5</accession>
<evidence type="ECO:0000313" key="9">
    <source>
        <dbReference type="EMBL" id="CAE2315889.1"/>
    </source>
</evidence>
<evidence type="ECO:0000256" key="4">
    <source>
        <dbReference type="ARBA" id="ARBA00022946"/>
    </source>
</evidence>
<comment type="function">
    <text evidence="8">Essential component of the TIM23 complex, a complex that mediates the translocation of transit peptide-containing proteins across the mitochondrial inner membrane.</text>
</comment>
<evidence type="ECO:0000256" key="7">
    <source>
        <dbReference type="ARBA" id="ARBA00023136"/>
    </source>
</evidence>
<comment type="similarity">
    <text evidence="2 8">Belongs to the TIM21 family.</text>
</comment>
<evidence type="ECO:0000256" key="5">
    <source>
        <dbReference type="ARBA" id="ARBA00022989"/>
    </source>
</evidence>
<evidence type="ECO:0000256" key="3">
    <source>
        <dbReference type="ARBA" id="ARBA00022692"/>
    </source>
</evidence>
<sequence>MSFLSTWGVSGGRVVGSFVVRRACEPVVCLSPSLLSSSSSSPLHSSSSLRASSSLCLSSSSSLRAVSPTSLLHNREFSSTTANWAEARKRAVEKAKEGKQGESRVVFVKALEKGKEAGFSIAFIGCIGFLVLCVGYKGLWNGMLSPNSTVSLFRKASKICKKDSDVQEIFGTPVNTSGEGHRGYLIQEEMVAGKDGQMRRVIAFNISGPKENGNVYAQFVQDGWWWKIEHLRVISSRYSMFLVKDGKETSSAAEQ</sequence>
<keyword evidence="7 8" id="KW-0472">Membrane</keyword>
<keyword evidence="8" id="KW-0813">Transport</keyword>
<name>A0A7S4L5V5_9EUKA</name>
<dbReference type="AlphaFoldDB" id="A0A7S4L5V5"/>
<comment type="subcellular location">
    <subcellularLocation>
        <location evidence="8">Mitochondrion inner membrane</location>
        <topology evidence="8">Single-pass membrane protein</topology>
    </subcellularLocation>
    <subcellularLocation>
        <location evidence="1">Mitochondrion membrane</location>
        <topology evidence="1">Single-pass membrane protein</topology>
    </subcellularLocation>
</comment>
<keyword evidence="8" id="KW-0811">Translocation</keyword>
<keyword evidence="4" id="KW-0809">Transit peptide</keyword>
<dbReference type="InterPro" id="IPR038552">
    <property type="entry name" value="Tim21_IMS_sf"/>
</dbReference>
<keyword evidence="8" id="KW-0999">Mitochondrion inner membrane</keyword>
<gene>
    <name evidence="9" type="ORF">NAES01612_LOCUS15956</name>
</gene>
<organism evidence="9">
    <name type="scientific">Paramoeba aestuarina</name>
    <dbReference type="NCBI Taxonomy" id="180227"/>
    <lineage>
        <taxon>Eukaryota</taxon>
        <taxon>Amoebozoa</taxon>
        <taxon>Discosea</taxon>
        <taxon>Flabellinia</taxon>
        <taxon>Dactylopodida</taxon>
        <taxon>Paramoebidae</taxon>
        <taxon>Paramoeba</taxon>
    </lineage>
</organism>
<dbReference type="GO" id="GO:0030150">
    <property type="term" value="P:protein import into mitochondrial matrix"/>
    <property type="evidence" value="ECO:0007669"/>
    <property type="project" value="UniProtKB-UniRule"/>
</dbReference>
<dbReference type="Gene3D" id="3.10.450.320">
    <property type="entry name" value="Mitochondrial import inner membrane translocase subunit Tim21"/>
    <property type="match status" value="1"/>
</dbReference>